<evidence type="ECO:0008006" key="3">
    <source>
        <dbReference type="Google" id="ProtNLM"/>
    </source>
</evidence>
<evidence type="ECO:0000313" key="2">
    <source>
        <dbReference type="Proteomes" id="UP001209854"/>
    </source>
</evidence>
<dbReference type="RefSeq" id="WP_262567607.1">
    <property type="nucleotide sequence ID" value="NZ_JAPFCC010000001.1"/>
</dbReference>
<dbReference type="Proteomes" id="UP001209854">
    <property type="component" value="Unassembled WGS sequence"/>
</dbReference>
<keyword evidence="2" id="KW-1185">Reference proteome</keyword>
<reference evidence="1 2" key="1">
    <citation type="submission" date="2022-10" db="EMBL/GenBank/DDBJ databases">
        <title>High-quality genome sequences of two octocoral-associated bacteria, Endozoicomonas euniceicola EF212 and Endozoicomonas gorgoniicola PS125.</title>
        <authorList>
            <person name="Chiou Y.-J."/>
            <person name="Chen Y.-H."/>
        </authorList>
    </citation>
    <scope>NUCLEOTIDE SEQUENCE [LARGE SCALE GENOMIC DNA]</scope>
    <source>
        <strain evidence="1 2">PS125</strain>
    </source>
</reference>
<sequence length="96" mass="11109">MSLKTLKSLHGKANENDFETINFLYQNRGQDLSDALDNLITYLSRDQIEQRYFRQSSRLRVKGATTGTNFNYFVLLGGVITVNKYRQDELKWVLGA</sequence>
<organism evidence="1 2">
    <name type="scientific">Endozoicomonas gorgoniicola</name>
    <dbReference type="NCBI Taxonomy" id="1234144"/>
    <lineage>
        <taxon>Bacteria</taxon>
        <taxon>Pseudomonadati</taxon>
        <taxon>Pseudomonadota</taxon>
        <taxon>Gammaproteobacteria</taxon>
        <taxon>Oceanospirillales</taxon>
        <taxon>Endozoicomonadaceae</taxon>
        <taxon>Endozoicomonas</taxon>
    </lineage>
</organism>
<gene>
    <name evidence="1" type="ORF">NX722_08435</name>
</gene>
<proteinExistence type="predicted"/>
<dbReference type="EMBL" id="JAPFCC010000001">
    <property type="protein sequence ID" value="MCW7552670.1"/>
    <property type="molecule type" value="Genomic_DNA"/>
</dbReference>
<accession>A0ABT3MTH3</accession>
<evidence type="ECO:0000313" key="1">
    <source>
        <dbReference type="EMBL" id="MCW7552670.1"/>
    </source>
</evidence>
<name>A0ABT3MTH3_9GAMM</name>
<protein>
    <recommendedName>
        <fullName evidence="3">Cyclic nucleotide-binding domain-containing protein</fullName>
    </recommendedName>
</protein>
<comment type="caution">
    <text evidence="1">The sequence shown here is derived from an EMBL/GenBank/DDBJ whole genome shotgun (WGS) entry which is preliminary data.</text>
</comment>